<evidence type="ECO:0000256" key="1">
    <source>
        <dbReference type="SAM" id="MobiDB-lite"/>
    </source>
</evidence>
<gene>
    <name evidence="2" type="ORF">RF11_10347</name>
</gene>
<feature type="region of interest" description="Disordered" evidence="1">
    <location>
        <begin position="51"/>
        <end position="79"/>
    </location>
</feature>
<sequence>MDEDLNELLSSLTEEESKSLLNKFEHEESQKTTTLEDLALMEESIQKLRLFVPEETERTKQEKQKPQQTRTNFELRSYDPKQYLNDDLEKLLENATSDDLESCQGNSATIQNYSNRLT</sequence>
<organism evidence="2 3">
    <name type="scientific">Thelohanellus kitauei</name>
    <name type="common">Myxosporean</name>
    <dbReference type="NCBI Taxonomy" id="669202"/>
    <lineage>
        <taxon>Eukaryota</taxon>
        <taxon>Metazoa</taxon>
        <taxon>Cnidaria</taxon>
        <taxon>Myxozoa</taxon>
        <taxon>Myxosporea</taxon>
        <taxon>Bivalvulida</taxon>
        <taxon>Platysporina</taxon>
        <taxon>Myxobolidae</taxon>
        <taxon>Thelohanellus</taxon>
    </lineage>
</organism>
<dbReference type="AlphaFoldDB" id="A0A0C2N535"/>
<accession>A0A0C2N535</accession>
<feature type="compositionally biased region" description="Polar residues" evidence="1">
    <location>
        <begin position="103"/>
        <end position="118"/>
    </location>
</feature>
<feature type="region of interest" description="Disordered" evidence="1">
    <location>
        <begin position="98"/>
        <end position="118"/>
    </location>
</feature>
<keyword evidence="3" id="KW-1185">Reference proteome</keyword>
<evidence type="ECO:0000313" key="2">
    <source>
        <dbReference type="EMBL" id="KII74736.1"/>
    </source>
</evidence>
<feature type="compositionally biased region" description="Basic and acidic residues" evidence="1">
    <location>
        <begin position="55"/>
        <end position="65"/>
    </location>
</feature>
<name>A0A0C2N535_THEKT</name>
<reference evidence="2 3" key="1">
    <citation type="journal article" date="2014" name="Genome Biol. Evol.">
        <title>The genome of the myxosporean Thelohanellus kitauei shows adaptations to nutrient acquisition within its fish host.</title>
        <authorList>
            <person name="Yang Y."/>
            <person name="Xiong J."/>
            <person name="Zhou Z."/>
            <person name="Huo F."/>
            <person name="Miao W."/>
            <person name="Ran C."/>
            <person name="Liu Y."/>
            <person name="Zhang J."/>
            <person name="Feng J."/>
            <person name="Wang M."/>
            <person name="Wang M."/>
            <person name="Wang L."/>
            <person name="Yao B."/>
        </authorList>
    </citation>
    <scope>NUCLEOTIDE SEQUENCE [LARGE SCALE GENOMIC DNA]</scope>
    <source>
        <strain evidence="2">Wuqing</strain>
    </source>
</reference>
<evidence type="ECO:0000313" key="3">
    <source>
        <dbReference type="Proteomes" id="UP000031668"/>
    </source>
</evidence>
<dbReference type="Proteomes" id="UP000031668">
    <property type="component" value="Unassembled WGS sequence"/>
</dbReference>
<protein>
    <submittedName>
        <fullName evidence="2">Uncharacterized protein</fullName>
    </submittedName>
</protein>
<dbReference type="EMBL" id="JWZT01000293">
    <property type="protein sequence ID" value="KII74736.1"/>
    <property type="molecule type" value="Genomic_DNA"/>
</dbReference>
<comment type="caution">
    <text evidence="2">The sequence shown here is derived from an EMBL/GenBank/DDBJ whole genome shotgun (WGS) entry which is preliminary data.</text>
</comment>
<proteinExistence type="predicted"/>